<dbReference type="EMBL" id="SMLH01000008">
    <property type="protein sequence ID" value="TDE28053.1"/>
    <property type="molecule type" value="Genomic_DNA"/>
</dbReference>
<evidence type="ECO:0000313" key="2">
    <source>
        <dbReference type="Proteomes" id="UP000294685"/>
    </source>
</evidence>
<dbReference type="PANTHER" id="PTHR41244">
    <property type="entry name" value="RHAMNAN SYNTHESIS F"/>
    <property type="match status" value="1"/>
</dbReference>
<dbReference type="Pfam" id="PF14307">
    <property type="entry name" value="Glyco_tran_WbsX"/>
    <property type="match status" value="1"/>
</dbReference>
<dbReference type="Gene3D" id="3.20.20.80">
    <property type="entry name" value="Glycosidases"/>
    <property type="match status" value="1"/>
</dbReference>
<accession>A0ABY2DPF7</accession>
<dbReference type="InterPro" id="IPR032719">
    <property type="entry name" value="WbsX"/>
</dbReference>
<name>A0ABY2DPF7_9FLAO</name>
<dbReference type="GO" id="GO:0016787">
    <property type="term" value="F:hydrolase activity"/>
    <property type="evidence" value="ECO:0007669"/>
    <property type="project" value="UniProtKB-KW"/>
</dbReference>
<dbReference type="PANTHER" id="PTHR41244:SF1">
    <property type="entry name" value="GLYCOSYLTRANSFERASE"/>
    <property type="match status" value="1"/>
</dbReference>
<dbReference type="Proteomes" id="UP000294685">
    <property type="component" value="Unassembled WGS sequence"/>
</dbReference>
<evidence type="ECO:0000313" key="1">
    <source>
        <dbReference type="EMBL" id="TDE28053.1"/>
    </source>
</evidence>
<gene>
    <name evidence="1" type="ORF">E0I61_13210</name>
</gene>
<keyword evidence="1" id="KW-0378">Hydrolase</keyword>
<proteinExistence type="predicted"/>
<protein>
    <submittedName>
        <fullName evidence="1">Glycosyl hydrolase</fullName>
    </submittedName>
</protein>
<dbReference type="RefSeq" id="WP_132071970.1">
    <property type="nucleotide sequence ID" value="NZ_SMLH01000008.1"/>
</dbReference>
<dbReference type="CDD" id="cd11579">
    <property type="entry name" value="Glyco_tran_WbsX"/>
    <property type="match status" value="1"/>
</dbReference>
<sequence>MSNKIKPIAIYLPQFHPIPENDSWWGKGFTEWTNVTKAQPRFEGHYQPHLPADLGFYDLRLEEARLAQEAMAKEYGIYGFCYYHYWFNGKRILHEPLDRKLQNPKEDFPFMMCWANENWTRTWDGSDNAILLKQDYSESDDYEHIQFLCDIFKDKRYIRVDGKPFFVFYRVNLFPDIKKTLELFRKEAKRLGIGELYLACMESYGEAVDSSSMGMDATIEFPPHSRFGYDNIRKKPSLFSYLKCKLTGEIPIEYIHHVVDYREFAENFLSQSQPPYKCYPSITPMWDNTARKKDRGLILTDSTPEIYEWWLIETLKKYKPFSEEENFIFINAWNEWAEGNHLEPCRKWKHSYLEVTKRVLDRF</sequence>
<comment type="caution">
    <text evidence="1">The sequence shown here is derived from an EMBL/GenBank/DDBJ whole genome shotgun (WGS) entry which is preliminary data.</text>
</comment>
<reference evidence="1 2" key="1">
    <citation type="submission" date="2019-03" db="EMBL/GenBank/DDBJ databases">
        <title>Novel species of Flavobacterium.</title>
        <authorList>
            <person name="Liu Q."/>
            <person name="Xin Y.-H."/>
        </authorList>
    </citation>
    <scope>NUCLEOTIDE SEQUENCE [LARGE SCALE GENOMIC DNA]</scope>
    <source>
        <strain evidence="1 2">LB2P22</strain>
    </source>
</reference>
<organism evidence="1 2">
    <name type="scientific">Flavobacterium ranwuense</name>
    <dbReference type="NCBI Taxonomy" id="2541725"/>
    <lineage>
        <taxon>Bacteria</taxon>
        <taxon>Pseudomonadati</taxon>
        <taxon>Bacteroidota</taxon>
        <taxon>Flavobacteriia</taxon>
        <taxon>Flavobacteriales</taxon>
        <taxon>Flavobacteriaceae</taxon>
        <taxon>Flavobacterium</taxon>
    </lineage>
</organism>
<keyword evidence="2" id="KW-1185">Reference proteome</keyword>